<keyword evidence="3" id="KW-0805">Transcription regulation</keyword>
<dbReference type="SUPFAM" id="SSF57701">
    <property type="entry name" value="Zn2/Cys6 DNA-binding domain"/>
    <property type="match status" value="1"/>
</dbReference>
<dbReference type="InterPro" id="IPR036864">
    <property type="entry name" value="Zn2-C6_fun-type_DNA-bd_sf"/>
</dbReference>
<protein>
    <recommendedName>
        <fullName evidence="8">Zn(2)-C6 fungal-type domain-containing protein</fullName>
    </recommendedName>
</protein>
<dbReference type="InterPro" id="IPR052360">
    <property type="entry name" value="Transcr_Regulatory_Proteins"/>
</dbReference>
<evidence type="ECO:0000256" key="6">
    <source>
        <dbReference type="ARBA" id="ARBA00023242"/>
    </source>
</evidence>
<dbReference type="CDD" id="cd00067">
    <property type="entry name" value="GAL4"/>
    <property type="match status" value="1"/>
</dbReference>
<sequence>MATDLTALKAASPMEEASGCIQLRLIAPVRMGLGTRSIIPRPQPAPGALAAREQAVAEAEAAVPSKRTRVRGLKSRCGCLTCKARRVKCDEGLPTCARCERANLPCEGYALRQRSDGPGRKIGALLALAPQPAALVESPKPSPNGSPLSRTLTGLPVIEGADVAYFDLFRHRVAAELAAGYYTELWSIAVSEGLHDGCIRDSILAIGALAQAISSAGERDTTKGVTGHPSAPVSWSHQHPVNEHHRNSLLHHLRAISGFRAFIGNSTVLVQPRKVFIMTLLLIVYEMLQGHTSGVDNILNCGMAVFRNSITLFHGTQTAKTEMEDIEHALPRLAIMGLFTHRLNSAWPYLQHLRAQPDFKFPKPGVDPISKVFAHWGRFYTLAVTSLCQTAHHGKFTAFRVNARQANFLRGLREWKSILEQYFNHSDSSPEDKRALHLTMLHWDVVWISISCSLDLTGVAFDSFTTHFRDLLRGSVQFIQEGVASDALRLIMFGEGILMPLLCIVTCCRDHDLRMTAATVAYQIPWQEGTWDTRVVLLAHLGAVLMEESGRDEDGWIPPVSRWYWRGGQTRMGSLLPEFWT</sequence>
<dbReference type="Pfam" id="PF00172">
    <property type="entry name" value="Zn_clus"/>
    <property type="match status" value="1"/>
</dbReference>
<dbReference type="SMART" id="SM00066">
    <property type="entry name" value="GAL4"/>
    <property type="match status" value="1"/>
</dbReference>
<dbReference type="GO" id="GO:0008270">
    <property type="term" value="F:zinc ion binding"/>
    <property type="evidence" value="ECO:0007669"/>
    <property type="project" value="InterPro"/>
</dbReference>
<dbReference type="InterPro" id="IPR001138">
    <property type="entry name" value="Zn2Cys6_DnaBD"/>
</dbReference>
<keyword evidence="4" id="KW-0238">DNA-binding</keyword>
<dbReference type="PANTHER" id="PTHR36206:SF13">
    <property type="entry name" value="TRANSCRIPTIONAL REGULATORY PROTEIN MOC3"/>
    <property type="match status" value="1"/>
</dbReference>
<evidence type="ECO:0000313" key="10">
    <source>
        <dbReference type="Proteomes" id="UP000722485"/>
    </source>
</evidence>
<keyword evidence="10" id="KW-1185">Reference proteome</keyword>
<dbReference type="OrthoDB" id="1919336at2759"/>
<dbReference type="Proteomes" id="UP000722485">
    <property type="component" value="Unassembled WGS sequence"/>
</dbReference>
<dbReference type="PROSITE" id="PS00463">
    <property type="entry name" value="ZN2_CY6_FUNGAL_1"/>
    <property type="match status" value="1"/>
</dbReference>
<accession>A0A9P5HG02</accession>
<keyword evidence="2" id="KW-0862">Zinc</keyword>
<evidence type="ECO:0000256" key="1">
    <source>
        <dbReference type="ARBA" id="ARBA00022723"/>
    </source>
</evidence>
<evidence type="ECO:0000256" key="5">
    <source>
        <dbReference type="ARBA" id="ARBA00023163"/>
    </source>
</evidence>
<dbReference type="GO" id="GO:0000981">
    <property type="term" value="F:DNA-binding transcription factor activity, RNA polymerase II-specific"/>
    <property type="evidence" value="ECO:0007669"/>
    <property type="project" value="InterPro"/>
</dbReference>
<dbReference type="PANTHER" id="PTHR36206">
    <property type="entry name" value="ASPERCRYPTIN BIOSYNTHESIS CLUSTER-SPECIFIC TRANSCRIPTION REGULATOR ATNN-RELATED"/>
    <property type="match status" value="1"/>
</dbReference>
<keyword evidence="6" id="KW-0539">Nucleus</keyword>
<evidence type="ECO:0000256" key="7">
    <source>
        <dbReference type="SAM" id="MobiDB-lite"/>
    </source>
</evidence>
<dbReference type="EMBL" id="JAANBB010000064">
    <property type="protein sequence ID" value="KAF7552225.1"/>
    <property type="molecule type" value="Genomic_DNA"/>
</dbReference>
<evidence type="ECO:0000256" key="3">
    <source>
        <dbReference type="ARBA" id="ARBA00023015"/>
    </source>
</evidence>
<reference evidence="9" key="1">
    <citation type="submission" date="2020-03" db="EMBL/GenBank/DDBJ databases">
        <title>Draft Genome Sequence of Cylindrodendrum hubeiense.</title>
        <authorList>
            <person name="Buettner E."/>
            <person name="Kellner H."/>
        </authorList>
    </citation>
    <scope>NUCLEOTIDE SEQUENCE</scope>
    <source>
        <strain evidence="9">IHI 201604</strain>
    </source>
</reference>
<dbReference type="AlphaFoldDB" id="A0A9P5HG02"/>
<proteinExistence type="predicted"/>
<evidence type="ECO:0000259" key="8">
    <source>
        <dbReference type="PROSITE" id="PS50048"/>
    </source>
</evidence>
<dbReference type="PROSITE" id="PS50048">
    <property type="entry name" value="ZN2_CY6_FUNGAL_2"/>
    <property type="match status" value="1"/>
</dbReference>
<evidence type="ECO:0000256" key="4">
    <source>
        <dbReference type="ARBA" id="ARBA00023125"/>
    </source>
</evidence>
<dbReference type="GO" id="GO:0003677">
    <property type="term" value="F:DNA binding"/>
    <property type="evidence" value="ECO:0007669"/>
    <property type="project" value="UniProtKB-KW"/>
</dbReference>
<dbReference type="Gene3D" id="4.10.240.10">
    <property type="entry name" value="Zn(2)-C6 fungal-type DNA-binding domain"/>
    <property type="match status" value="1"/>
</dbReference>
<organism evidence="9 10">
    <name type="scientific">Cylindrodendrum hubeiense</name>
    <dbReference type="NCBI Taxonomy" id="595255"/>
    <lineage>
        <taxon>Eukaryota</taxon>
        <taxon>Fungi</taxon>
        <taxon>Dikarya</taxon>
        <taxon>Ascomycota</taxon>
        <taxon>Pezizomycotina</taxon>
        <taxon>Sordariomycetes</taxon>
        <taxon>Hypocreomycetidae</taxon>
        <taxon>Hypocreales</taxon>
        <taxon>Nectriaceae</taxon>
        <taxon>Cylindrodendrum</taxon>
    </lineage>
</organism>
<gene>
    <name evidence="9" type="ORF">G7Z17_g4453</name>
</gene>
<name>A0A9P5HG02_9HYPO</name>
<evidence type="ECO:0000256" key="2">
    <source>
        <dbReference type="ARBA" id="ARBA00022833"/>
    </source>
</evidence>
<feature type="domain" description="Zn(2)-C6 fungal-type" evidence="8">
    <location>
        <begin position="78"/>
        <end position="106"/>
    </location>
</feature>
<evidence type="ECO:0000313" key="9">
    <source>
        <dbReference type="EMBL" id="KAF7552225.1"/>
    </source>
</evidence>
<comment type="caution">
    <text evidence="9">The sequence shown here is derived from an EMBL/GenBank/DDBJ whole genome shotgun (WGS) entry which is preliminary data.</text>
</comment>
<keyword evidence="1" id="KW-0479">Metal-binding</keyword>
<feature type="region of interest" description="Disordered" evidence="7">
    <location>
        <begin position="219"/>
        <end position="238"/>
    </location>
</feature>
<keyword evidence="5" id="KW-0804">Transcription</keyword>